<organism evidence="3 4">
    <name type="scientific">Methanobacterium spitsbergense</name>
    <dbReference type="NCBI Taxonomy" id="2874285"/>
    <lineage>
        <taxon>Archaea</taxon>
        <taxon>Methanobacteriati</taxon>
        <taxon>Methanobacteriota</taxon>
        <taxon>Methanomada group</taxon>
        <taxon>Methanobacteria</taxon>
        <taxon>Methanobacteriales</taxon>
        <taxon>Methanobacteriaceae</taxon>
        <taxon>Methanobacterium</taxon>
    </lineage>
</organism>
<dbReference type="InterPro" id="IPR017896">
    <property type="entry name" value="4Fe4S_Fe-S-bd"/>
</dbReference>
<sequence length="248" mass="28078">MNIEIYYFSGTGNSLAVAREISEKTNGKLIPIPTVMNHDHITTNADVIGIIFPVYYTGIINIPLIVQRFVMKLENINKPYIFAVCTYGGGFGTTLKLLDKMINSRGGRLSSGFGVHMPQNAFTKPFENKEKLYQDWKKEKLATICECVLAKQEYKFDTDSILIKPVVNILERIMKTAIFKPIFLKSMSNTAGFKKNPNLPAEEIIHLMDNSYHTDENCKNCTTCAKICPVHNIKLVEGKPVWQHHCET</sequence>
<evidence type="ECO:0000259" key="1">
    <source>
        <dbReference type="PROSITE" id="PS50902"/>
    </source>
</evidence>
<name>A0A8T5UTD0_9EURY</name>
<accession>A0A8T5UTD0</accession>
<evidence type="ECO:0000313" key="3">
    <source>
        <dbReference type="EMBL" id="MBZ2165427.1"/>
    </source>
</evidence>
<gene>
    <name evidence="3" type="ORF">K8N75_05165</name>
</gene>
<keyword evidence="4" id="KW-1185">Reference proteome</keyword>
<dbReference type="NCBIfam" id="NF038196">
    <property type="entry name" value="ferrodoxin_EFR1"/>
    <property type="match status" value="1"/>
</dbReference>
<dbReference type="PROSITE" id="PS00198">
    <property type="entry name" value="4FE4S_FER_1"/>
    <property type="match status" value="1"/>
</dbReference>
<dbReference type="PROSITE" id="PS50902">
    <property type="entry name" value="FLAVODOXIN_LIKE"/>
    <property type="match status" value="1"/>
</dbReference>
<comment type="caution">
    <text evidence="3">The sequence shown here is derived from an EMBL/GenBank/DDBJ whole genome shotgun (WGS) entry which is preliminary data.</text>
</comment>
<dbReference type="Proteomes" id="UP000825933">
    <property type="component" value="Unassembled WGS sequence"/>
</dbReference>
<evidence type="ECO:0000313" key="4">
    <source>
        <dbReference type="Proteomes" id="UP000825933"/>
    </source>
</evidence>
<dbReference type="Gene3D" id="3.40.50.360">
    <property type="match status" value="1"/>
</dbReference>
<protein>
    <submittedName>
        <fullName evidence="3">EFR1 family ferrodoxin</fullName>
    </submittedName>
</protein>
<reference evidence="4" key="1">
    <citation type="journal article" date="2022" name="Microbiol. Resour. Announc.">
        <title>Draft Genome Sequence of a Methanogenic Archaeon from West Spitsbergen Permafrost.</title>
        <authorList>
            <person name="Trubitsyn V."/>
            <person name="Rivkina E."/>
            <person name="Shcherbakova V."/>
        </authorList>
    </citation>
    <scope>NUCLEOTIDE SEQUENCE [LARGE SCALE GENOMIC DNA]</scope>
    <source>
        <strain evidence="4">VT</strain>
    </source>
</reference>
<dbReference type="GO" id="GO:0016491">
    <property type="term" value="F:oxidoreductase activity"/>
    <property type="evidence" value="ECO:0007669"/>
    <property type="project" value="UniProtKB-ARBA"/>
</dbReference>
<proteinExistence type="predicted"/>
<feature type="domain" description="Flavodoxin-like" evidence="1">
    <location>
        <begin position="3"/>
        <end position="141"/>
    </location>
</feature>
<feature type="domain" description="4Fe-4S ferredoxin-type" evidence="2">
    <location>
        <begin position="210"/>
        <end position="238"/>
    </location>
</feature>
<dbReference type="InterPro" id="IPR029039">
    <property type="entry name" value="Flavoprotein-like_sf"/>
</dbReference>
<dbReference type="AlphaFoldDB" id="A0A8T5UTD0"/>
<dbReference type="InterPro" id="IPR047964">
    <property type="entry name" value="EFR1-like"/>
</dbReference>
<dbReference type="InterPro" id="IPR008254">
    <property type="entry name" value="Flavodoxin/NO_synth"/>
</dbReference>
<dbReference type="GO" id="GO:0010181">
    <property type="term" value="F:FMN binding"/>
    <property type="evidence" value="ECO:0007669"/>
    <property type="project" value="InterPro"/>
</dbReference>
<dbReference type="SUPFAM" id="SSF54862">
    <property type="entry name" value="4Fe-4S ferredoxins"/>
    <property type="match status" value="1"/>
</dbReference>
<dbReference type="EMBL" id="JAIOUQ010000005">
    <property type="protein sequence ID" value="MBZ2165427.1"/>
    <property type="molecule type" value="Genomic_DNA"/>
</dbReference>
<dbReference type="RefSeq" id="WP_223791058.1">
    <property type="nucleotide sequence ID" value="NZ_JAIOUQ010000005.1"/>
</dbReference>
<dbReference type="InterPro" id="IPR017900">
    <property type="entry name" value="4Fe4S_Fe_S_CS"/>
</dbReference>
<dbReference type="SUPFAM" id="SSF52218">
    <property type="entry name" value="Flavoproteins"/>
    <property type="match status" value="1"/>
</dbReference>
<evidence type="ECO:0000259" key="2">
    <source>
        <dbReference type="PROSITE" id="PS51379"/>
    </source>
</evidence>
<dbReference type="PROSITE" id="PS51379">
    <property type="entry name" value="4FE4S_FER_2"/>
    <property type="match status" value="1"/>
</dbReference>
<dbReference type="Gene3D" id="3.30.70.20">
    <property type="match status" value="1"/>
</dbReference>